<feature type="transmembrane region" description="Helical" evidence="8">
    <location>
        <begin position="313"/>
        <end position="335"/>
    </location>
</feature>
<dbReference type="InterPro" id="IPR036259">
    <property type="entry name" value="MFS_trans_sf"/>
</dbReference>
<organism evidence="10 11">
    <name type="scientific">Variovorax rhizosphaerae</name>
    <dbReference type="NCBI Taxonomy" id="1836200"/>
    <lineage>
        <taxon>Bacteria</taxon>
        <taxon>Pseudomonadati</taxon>
        <taxon>Pseudomonadota</taxon>
        <taxon>Betaproteobacteria</taxon>
        <taxon>Burkholderiales</taxon>
        <taxon>Comamonadaceae</taxon>
        <taxon>Variovorax</taxon>
    </lineage>
</organism>
<dbReference type="Gene3D" id="1.20.1250.20">
    <property type="entry name" value="MFS general substrate transporter like domains"/>
    <property type="match status" value="1"/>
</dbReference>
<feature type="transmembrane region" description="Helical" evidence="8">
    <location>
        <begin position="485"/>
        <end position="503"/>
    </location>
</feature>
<sequence>MATAPAHVAHAPLEGAARVWGTVALSAATFMNVLDSSIANVSLPAISGDLGVSTTQGTWVITSFAVANAIAVPLTGFLTQRFGQVRLFVLSIVLFMLTSLMCGLAPNMTTLILFRAMQGFVAGPMIPLSQTLLLASYPKAKAGLAMAMWAMTTLVAPVMGPLLGGWITDNISWPWIFYINLPVGFVAAAITWGIYRNRDSATYKVPIDAIGLGLLVLWVGSLQLMLDKGKELDWFHSSTIVALAVIAVVAFAFFLIWELTEEHPVVDLSLFKRRNFWTGAFATAVAYGLFFGNVVIMPLWLQQWMGYTATDAGMITAPVGLLAIVFSPIVGLTVAKVDPRRYTTFSFLVFALVLFMRSRFNTQADFWTLMIPTIIQGVAMAFFFIPLVTITLSGLTPDRIPAASGLSNFLRITAGAMGTSIATTVWEDRAALHHAQLVEAVNNGNTAATSAIAGLTSNGFSTDQVLAQVNRMVDQQAFMLAADDLFYASAVLFIMLIPLVWLARPAKGGAGAGDAAAGAH</sequence>
<dbReference type="NCBIfam" id="TIGR00711">
    <property type="entry name" value="efflux_EmrB"/>
    <property type="match status" value="1"/>
</dbReference>
<accession>A0ABU8WVQ6</accession>
<evidence type="ECO:0000256" key="3">
    <source>
        <dbReference type="ARBA" id="ARBA00022448"/>
    </source>
</evidence>
<keyword evidence="5 8" id="KW-0812">Transmembrane</keyword>
<comment type="similarity">
    <text evidence="2">Belongs to the major facilitator superfamily. EmrB family.</text>
</comment>
<feature type="transmembrane region" description="Helical" evidence="8">
    <location>
        <begin position="59"/>
        <end position="78"/>
    </location>
</feature>
<comment type="subcellular location">
    <subcellularLocation>
        <location evidence="1">Cell membrane</location>
        <topology evidence="1">Multi-pass membrane protein</topology>
    </subcellularLocation>
</comment>
<keyword evidence="3" id="KW-0813">Transport</keyword>
<evidence type="ECO:0000256" key="4">
    <source>
        <dbReference type="ARBA" id="ARBA00022475"/>
    </source>
</evidence>
<dbReference type="PANTHER" id="PTHR42718">
    <property type="entry name" value="MAJOR FACILITATOR SUPERFAMILY MULTIDRUG TRANSPORTER MFSC"/>
    <property type="match status" value="1"/>
</dbReference>
<evidence type="ECO:0000256" key="6">
    <source>
        <dbReference type="ARBA" id="ARBA00022989"/>
    </source>
</evidence>
<evidence type="ECO:0000256" key="8">
    <source>
        <dbReference type="SAM" id="Phobius"/>
    </source>
</evidence>
<keyword evidence="11" id="KW-1185">Reference proteome</keyword>
<keyword evidence="6 8" id="KW-1133">Transmembrane helix</keyword>
<dbReference type="SUPFAM" id="SSF103473">
    <property type="entry name" value="MFS general substrate transporter"/>
    <property type="match status" value="1"/>
</dbReference>
<dbReference type="InterPro" id="IPR020846">
    <property type="entry name" value="MFS_dom"/>
</dbReference>
<proteinExistence type="inferred from homology"/>
<evidence type="ECO:0000256" key="7">
    <source>
        <dbReference type="ARBA" id="ARBA00023136"/>
    </source>
</evidence>
<dbReference type="InterPro" id="IPR004638">
    <property type="entry name" value="EmrB-like"/>
</dbReference>
<feature type="domain" description="Major facilitator superfamily (MFS) profile" evidence="9">
    <location>
        <begin position="21"/>
        <end position="508"/>
    </location>
</feature>
<feature type="transmembrane region" description="Helical" evidence="8">
    <location>
        <begin position="277"/>
        <end position="301"/>
    </location>
</feature>
<dbReference type="CDD" id="cd17503">
    <property type="entry name" value="MFS_LmrB_MDR_like"/>
    <property type="match status" value="1"/>
</dbReference>
<feature type="transmembrane region" description="Helical" evidence="8">
    <location>
        <begin position="142"/>
        <end position="163"/>
    </location>
</feature>
<feature type="transmembrane region" description="Helical" evidence="8">
    <location>
        <begin position="175"/>
        <end position="195"/>
    </location>
</feature>
<dbReference type="PROSITE" id="PS50850">
    <property type="entry name" value="MFS"/>
    <property type="match status" value="1"/>
</dbReference>
<dbReference type="Gene3D" id="1.20.1720.10">
    <property type="entry name" value="Multidrug resistance protein D"/>
    <property type="match status" value="1"/>
</dbReference>
<feature type="transmembrane region" description="Helical" evidence="8">
    <location>
        <begin position="112"/>
        <end position="135"/>
    </location>
</feature>
<feature type="transmembrane region" description="Helical" evidence="8">
    <location>
        <begin position="342"/>
        <end position="360"/>
    </location>
</feature>
<dbReference type="RefSeq" id="WP_340347348.1">
    <property type="nucleotide sequence ID" value="NZ_JBBKZT010000025.1"/>
</dbReference>
<name>A0ABU8WVQ6_9BURK</name>
<dbReference type="InterPro" id="IPR011701">
    <property type="entry name" value="MFS"/>
</dbReference>
<evidence type="ECO:0000313" key="10">
    <source>
        <dbReference type="EMBL" id="MEJ8851638.1"/>
    </source>
</evidence>
<dbReference type="EMBL" id="JBBKZT010000025">
    <property type="protein sequence ID" value="MEJ8851638.1"/>
    <property type="molecule type" value="Genomic_DNA"/>
</dbReference>
<gene>
    <name evidence="10" type="ORF">WKW82_33735</name>
</gene>
<dbReference type="PANTHER" id="PTHR42718:SF9">
    <property type="entry name" value="MAJOR FACILITATOR SUPERFAMILY MULTIDRUG TRANSPORTER MFSC"/>
    <property type="match status" value="1"/>
</dbReference>
<evidence type="ECO:0000256" key="5">
    <source>
        <dbReference type="ARBA" id="ARBA00022692"/>
    </source>
</evidence>
<feature type="transmembrane region" description="Helical" evidence="8">
    <location>
        <begin position="238"/>
        <end position="257"/>
    </location>
</feature>
<evidence type="ECO:0000256" key="2">
    <source>
        <dbReference type="ARBA" id="ARBA00008537"/>
    </source>
</evidence>
<reference evidence="10 11" key="1">
    <citation type="submission" date="2024-03" db="EMBL/GenBank/DDBJ databases">
        <title>Novel species of the genus Variovorax.</title>
        <authorList>
            <person name="Liu Q."/>
            <person name="Xin Y.-H."/>
        </authorList>
    </citation>
    <scope>NUCLEOTIDE SEQUENCE [LARGE SCALE GENOMIC DNA]</scope>
    <source>
        <strain evidence="10 11">KACC 18900</strain>
    </source>
</reference>
<dbReference type="Proteomes" id="UP001385892">
    <property type="component" value="Unassembled WGS sequence"/>
</dbReference>
<protein>
    <submittedName>
        <fullName evidence="10">DHA2 family efflux MFS transporter permease subunit</fullName>
    </submittedName>
</protein>
<dbReference type="Pfam" id="PF07690">
    <property type="entry name" value="MFS_1"/>
    <property type="match status" value="1"/>
</dbReference>
<evidence type="ECO:0000256" key="1">
    <source>
        <dbReference type="ARBA" id="ARBA00004651"/>
    </source>
</evidence>
<comment type="caution">
    <text evidence="10">The sequence shown here is derived from an EMBL/GenBank/DDBJ whole genome shotgun (WGS) entry which is preliminary data.</text>
</comment>
<feature type="transmembrane region" description="Helical" evidence="8">
    <location>
        <begin position="85"/>
        <end position="106"/>
    </location>
</feature>
<feature type="transmembrane region" description="Helical" evidence="8">
    <location>
        <begin position="366"/>
        <end position="390"/>
    </location>
</feature>
<evidence type="ECO:0000259" key="9">
    <source>
        <dbReference type="PROSITE" id="PS50850"/>
    </source>
</evidence>
<keyword evidence="4" id="KW-1003">Cell membrane</keyword>
<evidence type="ECO:0000313" key="11">
    <source>
        <dbReference type="Proteomes" id="UP001385892"/>
    </source>
</evidence>
<feature type="transmembrane region" description="Helical" evidence="8">
    <location>
        <begin position="207"/>
        <end position="226"/>
    </location>
</feature>
<keyword evidence="7 8" id="KW-0472">Membrane</keyword>